<organism evidence="1">
    <name type="scientific">Anguilla anguilla</name>
    <name type="common">European freshwater eel</name>
    <name type="synonym">Muraena anguilla</name>
    <dbReference type="NCBI Taxonomy" id="7936"/>
    <lineage>
        <taxon>Eukaryota</taxon>
        <taxon>Metazoa</taxon>
        <taxon>Chordata</taxon>
        <taxon>Craniata</taxon>
        <taxon>Vertebrata</taxon>
        <taxon>Euteleostomi</taxon>
        <taxon>Actinopterygii</taxon>
        <taxon>Neopterygii</taxon>
        <taxon>Teleostei</taxon>
        <taxon>Anguilliformes</taxon>
        <taxon>Anguillidae</taxon>
        <taxon>Anguilla</taxon>
    </lineage>
</organism>
<dbReference type="AlphaFoldDB" id="A0A0E9XL25"/>
<evidence type="ECO:0000313" key="1">
    <source>
        <dbReference type="EMBL" id="JAI03433.1"/>
    </source>
</evidence>
<sequence length="52" mass="6048">MKKHGYLSDISRQLHWTFSSQVLLTAEALHLTVIQFYSVPFLSMYDKRDGTS</sequence>
<reference evidence="1" key="2">
    <citation type="journal article" date="2015" name="Fish Shellfish Immunol.">
        <title>Early steps in the European eel (Anguilla anguilla)-Vibrio vulnificus interaction in the gills: Role of the RtxA13 toxin.</title>
        <authorList>
            <person name="Callol A."/>
            <person name="Pajuelo D."/>
            <person name="Ebbesson L."/>
            <person name="Teles M."/>
            <person name="MacKenzie S."/>
            <person name="Amaro C."/>
        </authorList>
    </citation>
    <scope>NUCLEOTIDE SEQUENCE</scope>
</reference>
<name>A0A0E9XL25_ANGAN</name>
<protein>
    <submittedName>
        <fullName evidence="1">Uncharacterized protein</fullName>
    </submittedName>
</protein>
<dbReference type="EMBL" id="GBXM01005145">
    <property type="protein sequence ID" value="JAI03433.1"/>
    <property type="molecule type" value="Transcribed_RNA"/>
</dbReference>
<reference evidence="1" key="1">
    <citation type="submission" date="2014-11" db="EMBL/GenBank/DDBJ databases">
        <authorList>
            <person name="Amaro Gonzalez C."/>
        </authorList>
    </citation>
    <scope>NUCLEOTIDE SEQUENCE</scope>
</reference>
<proteinExistence type="predicted"/>
<accession>A0A0E9XL25</accession>